<feature type="region of interest" description="Disordered" evidence="1">
    <location>
        <begin position="653"/>
        <end position="694"/>
    </location>
</feature>
<evidence type="ECO:0000256" key="1">
    <source>
        <dbReference type="SAM" id="MobiDB-lite"/>
    </source>
</evidence>
<dbReference type="InterPro" id="IPR001025">
    <property type="entry name" value="BAH_dom"/>
</dbReference>
<accession>A0A6A5NAM1</accession>
<dbReference type="SMART" id="SM00743">
    <property type="entry name" value="Agenet"/>
    <property type="match status" value="2"/>
</dbReference>
<dbReference type="InterPro" id="IPR008395">
    <property type="entry name" value="Agenet-like_dom"/>
</dbReference>
<dbReference type="OrthoDB" id="1883212at2759"/>
<dbReference type="Gene3D" id="2.30.30.490">
    <property type="match status" value="1"/>
</dbReference>
<dbReference type="AlphaFoldDB" id="A0A6A5NAM1"/>
<dbReference type="Pfam" id="PF05641">
    <property type="entry name" value="Agenet"/>
    <property type="match status" value="1"/>
</dbReference>
<name>A0A6A5NAM1_LUPAL</name>
<evidence type="ECO:0000313" key="3">
    <source>
        <dbReference type="Proteomes" id="UP000447434"/>
    </source>
</evidence>
<dbReference type="EMBL" id="WOCE01000020">
    <property type="protein sequence ID" value="KAE9591531.1"/>
    <property type="molecule type" value="Genomic_DNA"/>
</dbReference>
<comment type="caution">
    <text evidence="2">The sequence shown here is derived from an EMBL/GenBank/DDBJ whole genome shotgun (WGS) entry which is preliminary data.</text>
</comment>
<dbReference type="PANTHER" id="PTHR31917">
    <property type="entry name" value="AGENET DOMAIN-CONTAINING PROTEIN-RELATED"/>
    <property type="match status" value="1"/>
</dbReference>
<protein>
    <submittedName>
        <fullName evidence="2">Putative BAH domain, Agenet-like domain, Agenet domain, plant type</fullName>
    </submittedName>
</protein>
<dbReference type="PROSITE" id="PS51038">
    <property type="entry name" value="BAH"/>
    <property type="match status" value="1"/>
</dbReference>
<keyword evidence="3" id="KW-1185">Reference proteome</keyword>
<evidence type="ECO:0000313" key="2">
    <source>
        <dbReference type="EMBL" id="KAE9591531.1"/>
    </source>
</evidence>
<dbReference type="SMART" id="SM00439">
    <property type="entry name" value="BAH"/>
    <property type="match status" value="1"/>
</dbReference>
<dbReference type="InterPro" id="IPR014002">
    <property type="entry name" value="Agenet_dom_plant"/>
</dbReference>
<dbReference type="CDD" id="cd20405">
    <property type="entry name" value="Tudor_Agenet_AtDUF_rpt1_3"/>
    <property type="match status" value="1"/>
</dbReference>
<dbReference type="GO" id="GO:0003682">
    <property type="term" value="F:chromatin binding"/>
    <property type="evidence" value="ECO:0007669"/>
    <property type="project" value="InterPro"/>
</dbReference>
<dbReference type="InterPro" id="IPR043151">
    <property type="entry name" value="BAH_sf"/>
</dbReference>
<feature type="region of interest" description="Disordered" evidence="1">
    <location>
        <begin position="320"/>
        <end position="356"/>
    </location>
</feature>
<organism evidence="2 3">
    <name type="scientific">Lupinus albus</name>
    <name type="common">White lupine</name>
    <name type="synonym">Lupinus termis</name>
    <dbReference type="NCBI Taxonomy" id="3870"/>
    <lineage>
        <taxon>Eukaryota</taxon>
        <taxon>Viridiplantae</taxon>
        <taxon>Streptophyta</taxon>
        <taxon>Embryophyta</taxon>
        <taxon>Tracheophyta</taxon>
        <taxon>Spermatophyta</taxon>
        <taxon>Magnoliopsida</taxon>
        <taxon>eudicotyledons</taxon>
        <taxon>Gunneridae</taxon>
        <taxon>Pentapetalae</taxon>
        <taxon>rosids</taxon>
        <taxon>fabids</taxon>
        <taxon>Fabales</taxon>
        <taxon>Fabaceae</taxon>
        <taxon>Papilionoideae</taxon>
        <taxon>50 kb inversion clade</taxon>
        <taxon>genistoids sensu lato</taxon>
        <taxon>core genistoids</taxon>
        <taxon>Genisteae</taxon>
        <taxon>Lupinus</taxon>
    </lineage>
</organism>
<proteinExistence type="predicted"/>
<feature type="region of interest" description="Disordered" evidence="1">
    <location>
        <begin position="599"/>
        <end position="621"/>
    </location>
</feature>
<gene>
    <name evidence="2" type="ORF">Lalb_Chr20g0119461</name>
</gene>
<sequence length="707" mass="79406">MSEEIAPIFVSWEEQVICPERGNRVTHFYLKDAFGNSVLAVVGTERSVRHMVYIVPDHFLQTYGSNESINAVKWRARREVVDWLTCLTSQNHPCRASDQVDGSGQAVESLGLLKAGIHANKKLLPAKMISRKLKFQRSDIEWSGIAWFCHKQLKHYPGFCRNGTTINVHSFVHIMAQEERHYLGYVEDMYEDKKRQKKVKVRWFYHGQEVKHMIPELNLQDGEVFITPHVQVISAECINGPATVLTAQDYEKYLAHMPHTSLSEVHMCSRQFKNNKHKPFSLTKLHGYSNQPMLSCLYSPILSKRKADCLKPLMEDDENFAEDDPLMSSSKRKRSSKGHQVLEKGSPDLKNSAPLNEMTRCEPKYPSLKLRLSRKTMGIKVIGSKPQCEPPFKVDEKIEILCQDSGIRGCWFSCKILTASQNRLKVRYDDVLDVDGPEKLEEWVCAFKVATPDKLGMRSSGRLTVRPCPPEDATDHIFEIGAAVDAWWSDGWWEGVVAAVNFCGVGILLVYSPGEDKFLTVEKKHIRISRDWVGNKWVDIPGKPNICSYISSYVSSSIRLSANYAAIDGSISNFESTPPSDPKVEVAEKVEQELSVLEAPDDPVGSRTGMTLRKPPHAIHKDKDYNCNGGCDRDSSNVDADMKLLCAIHEEDKDNYSGDGSEGDTDNDGGRRGGNDGAQEATGEILKEETLDSAEPKLNAAEAIQVV</sequence>
<reference evidence="3" key="1">
    <citation type="journal article" date="2020" name="Nat. Commun.">
        <title>Genome sequence of the cluster root forming white lupin.</title>
        <authorList>
            <person name="Hufnagel B."/>
            <person name="Marques A."/>
            <person name="Soriano A."/>
            <person name="Marques L."/>
            <person name="Divol F."/>
            <person name="Doumas P."/>
            <person name="Sallet E."/>
            <person name="Mancinotti D."/>
            <person name="Carrere S."/>
            <person name="Marande W."/>
            <person name="Arribat S."/>
            <person name="Keller J."/>
            <person name="Huneau C."/>
            <person name="Blein T."/>
            <person name="Aime D."/>
            <person name="Laguerre M."/>
            <person name="Taylor J."/>
            <person name="Schubert V."/>
            <person name="Nelson M."/>
            <person name="Geu-Flores F."/>
            <person name="Crespi M."/>
            <person name="Gallardo-Guerrero K."/>
            <person name="Delaux P.-M."/>
            <person name="Salse J."/>
            <person name="Berges H."/>
            <person name="Guyot R."/>
            <person name="Gouzy J."/>
            <person name="Peret B."/>
        </authorList>
    </citation>
    <scope>NUCLEOTIDE SEQUENCE [LARGE SCALE GENOMIC DNA]</scope>
    <source>
        <strain evidence="3">cv. Amiga</strain>
    </source>
</reference>
<dbReference type="PANTHER" id="PTHR31917:SF3">
    <property type="entry name" value="BROMO ADJACENT-LIKE DOMAIN PROTEIN"/>
    <property type="match status" value="1"/>
</dbReference>
<dbReference type="Proteomes" id="UP000447434">
    <property type="component" value="Chromosome 20"/>
</dbReference>
<dbReference type="Pfam" id="PF01426">
    <property type="entry name" value="BAH"/>
    <property type="match status" value="1"/>
</dbReference>